<comment type="similarity">
    <text evidence="3">Belongs to the phosphohexose mutase family.</text>
</comment>
<protein>
    <recommendedName>
        <fullName evidence="4">phosphoglucomutase (alpha-D-glucose-1,6-bisphosphate-dependent)</fullName>
        <ecNumber evidence="4">5.4.2.2</ecNumber>
    </recommendedName>
</protein>
<dbReference type="PANTHER" id="PTHR22573">
    <property type="entry name" value="PHOSPHOHEXOMUTASE FAMILY MEMBER"/>
    <property type="match status" value="1"/>
</dbReference>
<dbReference type="STRING" id="1648404.CP97_05740"/>
<feature type="domain" description="Alpha-D-phosphohexomutase alpha/beta/alpha" evidence="11">
    <location>
        <begin position="259"/>
        <end position="371"/>
    </location>
</feature>
<evidence type="ECO:0000256" key="2">
    <source>
        <dbReference type="ARBA" id="ARBA00001946"/>
    </source>
</evidence>
<gene>
    <name evidence="12" type="ORF">CP97_05740</name>
</gene>
<dbReference type="Gene3D" id="3.40.120.10">
    <property type="entry name" value="Alpha-D-Glucose-1,6-Bisphosphate, subunit A, domain 3"/>
    <property type="match status" value="3"/>
</dbReference>
<feature type="domain" description="Alpha-D-phosphohexomutase alpha/beta/alpha" evidence="9">
    <location>
        <begin position="2"/>
        <end position="112"/>
    </location>
</feature>
<dbReference type="InterPro" id="IPR005846">
    <property type="entry name" value="A-D-PHexomutase_a/b/a-III"/>
</dbReference>
<evidence type="ECO:0000256" key="8">
    <source>
        <dbReference type="ARBA" id="ARBA00023235"/>
    </source>
</evidence>
<comment type="catalytic activity">
    <reaction evidence="1">
        <text>alpha-D-glucose 1-phosphate = alpha-D-glucose 6-phosphate</text>
        <dbReference type="Rhea" id="RHEA:23536"/>
        <dbReference type="ChEBI" id="CHEBI:58225"/>
        <dbReference type="ChEBI" id="CHEBI:58601"/>
        <dbReference type="EC" id="5.4.2.2"/>
    </reaction>
</comment>
<dbReference type="FunFam" id="3.30.310.50:FF:000002">
    <property type="entry name" value="Phosphoglucomutase 5"/>
    <property type="match status" value="1"/>
</dbReference>
<dbReference type="InterPro" id="IPR005844">
    <property type="entry name" value="A-D-PHexomutase_a/b/a-I"/>
</dbReference>
<dbReference type="Pfam" id="PF02880">
    <property type="entry name" value="PGM_PMM_III"/>
    <property type="match status" value="1"/>
</dbReference>
<evidence type="ECO:0000256" key="6">
    <source>
        <dbReference type="ARBA" id="ARBA00022723"/>
    </source>
</evidence>
<dbReference type="EC" id="5.4.2.2" evidence="4"/>
<proteinExistence type="inferred from homology"/>
<dbReference type="Pfam" id="PF02878">
    <property type="entry name" value="PGM_PMM_I"/>
    <property type="match status" value="1"/>
</dbReference>
<keyword evidence="13" id="KW-1185">Reference proteome</keyword>
<dbReference type="NCBIfam" id="NF005737">
    <property type="entry name" value="PRK07564.1-1"/>
    <property type="match status" value="1"/>
</dbReference>
<keyword evidence="5" id="KW-0597">Phosphoprotein</keyword>
<evidence type="ECO:0000313" key="13">
    <source>
        <dbReference type="Proteomes" id="UP000059113"/>
    </source>
</evidence>
<sequence length="507" mass="54920">MQSIFGAVREKGRESLVIGGDGRFFNREAIQTCIKMATASGYERLIIGREGLLSTPAASHLIRKRSASGGVIFTASHNPGGEDGDFGVKYNAANGGPASDQINRAIEELSRTLAAYRIVDTPDVDLNRLGSFMLGNTIIEIVDPVADYAALMESLFDFDELGELFEKNEFRMRFDAMHAITGPYARTIFEDRLGAPAGSVVNAVPSPDFGGGKPDPNLARARDLVGHMFASSAPDFGAASDGDGDRNMILGRNIFVTPSDSLAILAANMQLAPGYGDGPVGVARSMPTSRALDYVAEELGIPCFETPTGWKYFGNLLDAGMVTLCGEESFGTGSNHMREKDGLWAVLLWLTILAKRRQPVARIVQDHWRKYGRHYYSRHDYDAVETDAALSLMQSLRERAKTLLGQTPGGARALAAEDFSYTDPVDQSVAEHQGVRLSLEGGARIVYRLSGTASAASTLRVYLELYEPRADMQDRDTQSVLEHLAETASDLAGIPARLGRSRPSVIT</sequence>
<evidence type="ECO:0000259" key="9">
    <source>
        <dbReference type="Pfam" id="PF02878"/>
    </source>
</evidence>
<dbReference type="Gene3D" id="3.30.310.50">
    <property type="entry name" value="Alpha-D-phosphohexomutase, C-terminal domain"/>
    <property type="match status" value="1"/>
</dbReference>
<name>A0A0H4VEV2_9SPHN</name>
<evidence type="ECO:0000259" key="10">
    <source>
        <dbReference type="Pfam" id="PF02879"/>
    </source>
</evidence>
<dbReference type="InterPro" id="IPR016055">
    <property type="entry name" value="A-D-PHexomutase_a/b/a-I/II/III"/>
</dbReference>
<evidence type="ECO:0000256" key="7">
    <source>
        <dbReference type="ARBA" id="ARBA00022842"/>
    </source>
</evidence>
<evidence type="ECO:0000256" key="5">
    <source>
        <dbReference type="ARBA" id="ARBA00022553"/>
    </source>
</evidence>
<dbReference type="Pfam" id="PF24947">
    <property type="entry name" value="PGM1_C_vert_fung"/>
    <property type="match status" value="1"/>
</dbReference>
<dbReference type="Pfam" id="PF02879">
    <property type="entry name" value="PGM_PMM_II"/>
    <property type="match status" value="1"/>
</dbReference>
<keyword evidence="8" id="KW-0413">Isomerase</keyword>
<dbReference type="SUPFAM" id="SSF53738">
    <property type="entry name" value="Phosphoglucomutase, first 3 domains"/>
    <property type="match status" value="3"/>
</dbReference>
<evidence type="ECO:0000256" key="1">
    <source>
        <dbReference type="ARBA" id="ARBA00000443"/>
    </source>
</evidence>
<dbReference type="PANTHER" id="PTHR22573:SF2">
    <property type="entry name" value="PHOSPHOGLUCOMUTASE"/>
    <property type="match status" value="1"/>
</dbReference>
<evidence type="ECO:0000256" key="3">
    <source>
        <dbReference type="ARBA" id="ARBA00010231"/>
    </source>
</evidence>
<keyword evidence="7" id="KW-0460">Magnesium</keyword>
<evidence type="ECO:0000259" key="11">
    <source>
        <dbReference type="Pfam" id="PF02880"/>
    </source>
</evidence>
<dbReference type="Proteomes" id="UP000059113">
    <property type="component" value="Chromosome"/>
</dbReference>
<organism evidence="12 13">
    <name type="scientific">Aurantiacibacter atlanticus</name>
    <dbReference type="NCBI Taxonomy" id="1648404"/>
    <lineage>
        <taxon>Bacteria</taxon>
        <taxon>Pseudomonadati</taxon>
        <taxon>Pseudomonadota</taxon>
        <taxon>Alphaproteobacteria</taxon>
        <taxon>Sphingomonadales</taxon>
        <taxon>Erythrobacteraceae</taxon>
        <taxon>Aurantiacibacter</taxon>
    </lineage>
</organism>
<keyword evidence="6" id="KW-0479">Metal-binding</keyword>
<dbReference type="GO" id="GO:0004614">
    <property type="term" value="F:phosphoglucomutase activity"/>
    <property type="evidence" value="ECO:0007669"/>
    <property type="project" value="UniProtKB-EC"/>
</dbReference>
<dbReference type="GO" id="GO:0005829">
    <property type="term" value="C:cytosol"/>
    <property type="evidence" value="ECO:0007669"/>
    <property type="project" value="TreeGrafter"/>
</dbReference>
<evidence type="ECO:0000256" key="4">
    <source>
        <dbReference type="ARBA" id="ARBA00012728"/>
    </source>
</evidence>
<dbReference type="FunFam" id="3.40.120.10:FF:000004">
    <property type="entry name" value="Phosphoglucomutase 5"/>
    <property type="match status" value="1"/>
</dbReference>
<dbReference type="EMBL" id="CP011310">
    <property type="protein sequence ID" value="AKQ43207.2"/>
    <property type="molecule type" value="Genomic_DNA"/>
</dbReference>
<reference evidence="12 13" key="1">
    <citation type="journal article" date="2015" name="Int. J. Syst. Evol. Microbiol.">
        <title>Erythrobacter atlanticus sp. nov., a bacterium from ocean sediment able to degrade polycyclic aromatic hydrocarbons.</title>
        <authorList>
            <person name="Zhuang L."/>
            <person name="Liu Y."/>
            <person name="Wang L."/>
            <person name="Wang W."/>
            <person name="Shao Z."/>
        </authorList>
    </citation>
    <scope>NUCLEOTIDE SEQUENCE [LARGE SCALE GENOMIC DNA]</scope>
    <source>
        <strain evidence="13">s21-N3</strain>
    </source>
</reference>
<dbReference type="GO" id="GO:0005975">
    <property type="term" value="P:carbohydrate metabolic process"/>
    <property type="evidence" value="ECO:0007669"/>
    <property type="project" value="InterPro"/>
</dbReference>
<dbReference type="AlphaFoldDB" id="A0A0H4VEV2"/>
<feature type="domain" description="Alpha-D-phosphohexomutase alpha/beta/alpha" evidence="10">
    <location>
        <begin position="148"/>
        <end position="250"/>
    </location>
</feature>
<reference evidence="13" key="2">
    <citation type="submission" date="2015-04" db="EMBL/GenBank/DDBJ databases">
        <title>The complete genome sequence of Erythrobacter sp. s21-N3.</title>
        <authorList>
            <person name="Zhuang L."/>
            <person name="Liu Y."/>
            <person name="Shao Z."/>
        </authorList>
    </citation>
    <scope>NUCLEOTIDE SEQUENCE [LARGE SCALE GENOMIC DNA]</scope>
    <source>
        <strain evidence="13">s21-N3</strain>
    </source>
</reference>
<dbReference type="InterPro" id="IPR005845">
    <property type="entry name" value="A-D-PHexomutase_a/b/a-II"/>
</dbReference>
<accession>A0A0H4VEV2</accession>
<dbReference type="InterPro" id="IPR036900">
    <property type="entry name" value="A-D-PHexomutase_C_sf"/>
</dbReference>
<dbReference type="PRINTS" id="PR00509">
    <property type="entry name" value="PGMPMM"/>
</dbReference>
<dbReference type="SUPFAM" id="SSF55957">
    <property type="entry name" value="Phosphoglucomutase, C-terminal domain"/>
    <property type="match status" value="1"/>
</dbReference>
<dbReference type="InterPro" id="IPR005841">
    <property type="entry name" value="Alpha-D-phosphohexomutase_SF"/>
</dbReference>
<comment type="cofactor">
    <cofactor evidence="2">
        <name>Mg(2+)</name>
        <dbReference type="ChEBI" id="CHEBI:18420"/>
    </cofactor>
</comment>
<dbReference type="InterPro" id="IPR045244">
    <property type="entry name" value="PGM"/>
</dbReference>
<dbReference type="KEGG" id="ery:CP97_05740"/>
<evidence type="ECO:0000313" key="12">
    <source>
        <dbReference type="EMBL" id="AKQ43207.2"/>
    </source>
</evidence>
<dbReference type="GO" id="GO:0046872">
    <property type="term" value="F:metal ion binding"/>
    <property type="evidence" value="ECO:0007669"/>
    <property type="project" value="UniProtKB-KW"/>
</dbReference>